<sequence>MSTRFLISLVLCAATIYVLPEGRIVKRQVTHTFKNKQYYVETLVKANFHNAFMFCQRLGMQLLTIDSNDEYDYIFNTIKSEFNFGRDSKLWTSGTDLGHEGKFHWLSTGFSMKINKWLSGQPDNDHGRGEHCVEFWNNKGSIGLNDDRCHITNYFICEKRT</sequence>
<keyword evidence="2" id="KW-0732">Signal</keyword>
<reference evidence="5" key="1">
    <citation type="submission" date="2025-08" db="UniProtKB">
        <authorList>
            <consortium name="RefSeq"/>
        </authorList>
    </citation>
    <scope>IDENTIFICATION</scope>
    <source>
        <tissue evidence="5">Whole Larva</tissue>
    </source>
</reference>
<protein>
    <submittedName>
        <fullName evidence="5">C-type lectin 37Da-like</fullName>
    </submittedName>
</protein>
<dbReference type="InterPro" id="IPR016186">
    <property type="entry name" value="C-type_lectin-like/link_sf"/>
</dbReference>
<name>A0ABM1NAV9_NICVS</name>
<dbReference type="InterPro" id="IPR016187">
    <property type="entry name" value="CTDL_fold"/>
</dbReference>
<gene>
    <name evidence="5" type="primary">LOC108567795</name>
</gene>
<dbReference type="PROSITE" id="PS00615">
    <property type="entry name" value="C_TYPE_LECTIN_1"/>
    <property type="match status" value="1"/>
</dbReference>
<keyword evidence="4" id="KW-1185">Reference proteome</keyword>
<dbReference type="Gene3D" id="3.10.100.10">
    <property type="entry name" value="Mannose-Binding Protein A, subunit A"/>
    <property type="match status" value="1"/>
</dbReference>
<feature type="domain" description="C-type lectin" evidence="3">
    <location>
        <begin position="33"/>
        <end position="158"/>
    </location>
</feature>
<dbReference type="PANTHER" id="PTHR22802">
    <property type="entry name" value="C-TYPE LECTIN SUPERFAMILY MEMBER"/>
    <property type="match status" value="1"/>
</dbReference>
<evidence type="ECO:0000256" key="2">
    <source>
        <dbReference type="SAM" id="SignalP"/>
    </source>
</evidence>
<dbReference type="SUPFAM" id="SSF56436">
    <property type="entry name" value="C-type lectin-like"/>
    <property type="match status" value="1"/>
</dbReference>
<feature type="signal peptide" evidence="2">
    <location>
        <begin position="1"/>
        <end position="20"/>
    </location>
</feature>
<dbReference type="Pfam" id="PF00059">
    <property type="entry name" value="Lectin_C"/>
    <property type="match status" value="1"/>
</dbReference>
<dbReference type="PROSITE" id="PS50041">
    <property type="entry name" value="C_TYPE_LECTIN_2"/>
    <property type="match status" value="1"/>
</dbReference>
<feature type="chain" id="PRO_5045705709" evidence="2">
    <location>
        <begin position="21"/>
        <end position="161"/>
    </location>
</feature>
<dbReference type="InterPro" id="IPR001304">
    <property type="entry name" value="C-type_lectin-like"/>
</dbReference>
<dbReference type="RefSeq" id="XP_017783959.1">
    <property type="nucleotide sequence ID" value="XM_017928470.1"/>
</dbReference>
<dbReference type="SMART" id="SM00034">
    <property type="entry name" value="CLECT"/>
    <property type="match status" value="1"/>
</dbReference>
<evidence type="ECO:0000313" key="4">
    <source>
        <dbReference type="Proteomes" id="UP000695000"/>
    </source>
</evidence>
<evidence type="ECO:0000313" key="5">
    <source>
        <dbReference type="RefSeq" id="XP_017783959.1"/>
    </source>
</evidence>
<evidence type="ECO:0000256" key="1">
    <source>
        <dbReference type="ARBA" id="ARBA00023157"/>
    </source>
</evidence>
<accession>A0ABM1NAV9</accession>
<dbReference type="PANTHER" id="PTHR22802:SF465">
    <property type="entry name" value="AT17652P-RELATED"/>
    <property type="match status" value="1"/>
</dbReference>
<organism evidence="4 5">
    <name type="scientific">Nicrophorus vespilloides</name>
    <name type="common">Boreal carrion beetle</name>
    <dbReference type="NCBI Taxonomy" id="110193"/>
    <lineage>
        <taxon>Eukaryota</taxon>
        <taxon>Metazoa</taxon>
        <taxon>Ecdysozoa</taxon>
        <taxon>Arthropoda</taxon>
        <taxon>Hexapoda</taxon>
        <taxon>Insecta</taxon>
        <taxon>Pterygota</taxon>
        <taxon>Neoptera</taxon>
        <taxon>Endopterygota</taxon>
        <taxon>Coleoptera</taxon>
        <taxon>Polyphaga</taxon>
        <taxon>Staphyliniformia</taxon>
        <taxon>Silphidae</taxon>
        <taxon>Nicrophorinae</taxon>
        <taxon>Nicrophorus</taxon>
    </lineage>
</organism>
<dbReference type="Proteomes" id="UP000695000">
    <property type="component" value="Unplaced"/>
</dbReference>
<keyword evidence="1" id="KW-1015">Disulfide bond</keyword>
<proteinExistence type="predicted"/>
<dbReference type="InterPro" id="IPR051004">
    <property type="entry name" value="DC-SIGN_domain-containing"/>
</dbReference>
<dbReference type="GeneID" id="108567795"/>
<dbReference type="InterPro" id="IPR018378">
    <property type="entry name" value="C-type_lectin_CS"/>
</dbReference>
<evidence type="ECO:0000259" key="3">
    <source>
        <dbReference type="PROSITE" id="PS50041"/>
    </source>
</evidence>